<evidence type="ECO:0000313" key="4">
    <source>
        <dbReference type="Proteomes" id="UP000054921"/>
    </source>
</evidence>
<evidence type="ECO:0000256" key="1">
    <source>
        <dbReference type="SAM" id="Phobius"/>
    </source>
</evidence>
<name>A0A0W0S9K6_9GAMM</name>
<dbReference type="STRING" id="28084.Lche_2304"/>
<keyword evidence="1" id="KW-1133">Transmembrane helix</keyword>
<accession>A0A0W0S9K6</accession>
<dbReference type="SUPFAM" id="SSF53474">
    <property type="entry name" value="alpha/beta-Hydrolases"/>
    <property type="match status" value="1"/>
</dbReference>
<evidence type="ECO:0000313" key="3">
    <source>
        <dbReference type="EMBL" id="KTC80284.1"/>
    </source>
</evidence>
<dbReference type="Proteomes" id="UP000054921">
    <property type="component" value="Unassembled WGS sequence"/>
</dbReference>
<sequence>MATTTIFKNNPFVRYILMMVIGMIAMVQAYALPNTSKQLHASPSAAQVKPAQNREIIVLIHGLMRTSLSMWPLKNYLKRQGYEVYSYSYPSPKYSIQEHGIILNQFIKNLLEKNPGVKVSFITHSLGGIITRQALSTWSQEQLKQIGCLIMLAPPNQGSKLAQLSSKIFPMFTSPIKPLAELSSEQTSYVHRVPVPNIKIGIIAGRYDAKVPPESARLQGQNDPIIVNSNHTFIMNNAKTRQLIMSFLRTGSFTQVVEQ</sequence>
<dbReference type="Gene3D" id="3.40.50.1820">
    <property type="entry name" value="alpha/beta hydrolase"/>
    <property type="match status" value="1"/>
</dbReference>
<dbReference type="AlphaFoldDB" id="A0A0W0S9K6"/>
<protein>
    <submittedName>
        <fullName evidence="3">Lipase LipB</fullName>
    </submittedName>
</protein>
<feature type="domain" description="AB hydrolase-1" evidence="2">
    <location>
        <begin position="56"/>
        <end position="154"/>
    </location>
</feature>
<dbReference type="PANTHER" id="PTHR37946">
    <property type="entry name" value="SLL1969 PROTEIN"/>
    <property type="match status" value="1"/>
</dbReference>
<dbReference type="RefSeq" id="WP_028379962.1">
    <property type="nucleotide sequence ID" value="NZ_CAAAIT010000001.1"/>
</dbReference>
<dbReference type="Pfam" id="PF00561">
    <property type="entry name" value="Abhydrolase_1"/>
    <property type="match status" value="1"/>
</dbReference>
<dbReference type="PATRIC" id="fig|28084.5.peg.2496"/>
<keyword evidence="1" id="KW-0812">Transmembrane</keyword>
<dbReference type="OrthoDB" id="556502at2"/>
<evidence type="ECO:0000259" key="2">
    <source>
        <dbReference type="Pfam" id="PF00561"/>
    </source>
</evidence>
<dbReference type="InterPro" id="IPR000073">
    <property type="entry name" value="AB_hydrolase_1"/>
</dbReference>
<gene>
    <name evidence="3" type="ORF">Lche_2304</name>
</gene>
<reference evidence="3 4" key="1">
    <citation type="submission" date="2015-11" db="EMBL/GenBank/DDBJ databases">
        <title>Genomic analysis of 38 Legionella species identifies large and diverse effector repertoires.</title>
        <authorList>
            <person name="Burstein D."/>
            <person name="Amaro F."/>
            <person name="Zusman T."/>
            <person name="Lifshitz Z."/>
            <person name="Cohen O."/>
            <person name="Gilbert J.A."/>
            <person name="Pupko T."/>
            <person name="Shuman H.A."/>
            <person name="Segal G."/>
        </authorList>
    </citation>
    <scope>NUCLEOTIDE SEQUENCE [LARGE SCALE GENOMIC DNA]</scope>
    <source>
        <strain evidence="3 4">ORW</strain>
    </source>
</reference>
<keyword evidence="1" id="KW-0472">Membrane</keyword>
<dbReference type="PANTHER" id="PTHR37946:SF1">
    <property type="entry name" value="SLL1969 PROTEIN"/>
    <property type="match status" value="1"/>
</dbReference>
<proteinExistence type="predicted"/>
<comment type="caution">
    <text evidence="3">The sequence shown here is derived from an EMBL/GenBank/DDBJ whole genome shotgun (WGS) entry which is preliminary data.</text>
</comment>
<feature type="transmembrane region" description="Helical" evidence="1">
    <location>
        <begin position="12"/>
        <end position="32"/>
    </location>
</feature>
<dbReference type="EMBL" id="LNXW01000013">
    <property type="protein sequence ID" value="KTC80284.1"/>
    <property type="molecule type" value="Genomic_DNA"/>
</dbReference>
<dbReference type="InterPro" id="IPR029058">
    <property type="entry name" value="AB_hydrolase_fold"/>
</dbReference>
<organism evidence="3 4">
    <name type="scientific">Legionella cherrii</name>
    <dbReference type="NCBI Taxonomy" id="28084"/>
    <lineage>
        <taxon>Bacteria</taxon>
        <taxon>Pseudomonadati</taxon>
        <taxon>Pseudomonadota</taxon>
        <taxon>Gammaproteobacteria</taxon>
        <taxon>Legionellales</taxon>
        <taxon>Legionellaceae</taxon>
        <taxon>Legionella</taxon>
    </lineage>
</organism>